<accession>A0AAU9DAY9</accession>
<dbReference type="InterPro" id="IPR046863">
    <property type="entry name" value="MbnP-like_dom"/>
</dbReference>
<protein>
    <recommendedName>
        <fullName evidence="2">Copper-binding protein MbnP-like domain-containing protein</fullName>
    </recommendedName>
</protein>
<name>A0AAU9DAY9_9BACT</name>
<dbReference type="AlphaFoldDB" id="A0AAU9DAY9"/>
<keyword evidence="4" id="KW-1185">Reference proteome</keyword>
<evidence type="ECO:0000313" key="4">
    <source>
        <dbReference type="Proteomes" id="UP001348817"/>
    </source>
</evidence>
<dbReference type="Pfam" id="PF20243">
    <property type="entry name" value="MbnP"/>
    <property type="match status" value="1"/>
</dbReference>
<feature type="domain" description="Copper-binding protein MbnP-like" evidence="2">
    <location>
        <begin position="35"/>
        <end position="219"/>
    </location>
</feature>
<keyword evidence="1" id="KW-0732">Signal</keyword>
<sequence>MKVKRLLFAYLFFVFAGLLAGLGACSSSDEDANEGLSVKFSHKANGRQLKKGSMEYENKKGEAFEVENLKYYVSDFSFTTSSGNVSNLDTVLYIDINKAETLKARSFPQVQLNDPVTKVAFTFGLDDERNTENGLGRPFNSDDQKMIWPMPMGGGYHYMKIEGRYKSSDGQNKPYNTHTGRLKKDDTLTSHFFRVNLEMPKGGGDLELVMNVEKWYESPNLYSFDYFGKAIMNNLEAQRFLKENGHDVFELKIAE</sequence>
<evidence type="ECO:0000259" key="2">
    <source>
        <dbReference type="Pfam" id="PF20243"/>
    </source>
</evidence>
<feature type="chain" id="PRO_5043437422" description="Copper-binding protein MbnP-like domain-containing protein" evidence="1">
    <location>
        <begin position="21"/>
        <end position="255"/>
    </location>
</feature>
<dbReference type="EMBL" id="AP025314">
    <property type="protein sequence ID" value="BDD09540.1"/>
    <property type="molecule type" value="Genomic_DNA"/>
</dbReference>
<dbReference type="Proteomes" id="UP001348817">
    <property type="component" value="Chromosome"/>
</dbReference>
<proteinExistence type="predicted"/>
<evidence type="ECO:0000313" key="3">
    <source>
        <dbReference type="EMBL" id="BDD09540.1"/>
    </source>
</evidence>
<dbReference type="KEGG" id="fax:FUAX_19720"/>
<feature type="signal peptide" evidence="1">
    <location>
        <begin position="1"/>
        <end position="20"/>
    </location>
</feature>
<organism evidence="3 4">
    <name type="scientific">Fulvitalea axinellae</name>
    <dbReference type="NCBI Taxonomy" id="1182444"/>
    <lineage>
        <taxon>Bacteria</taxon>
        <taxon>Pseudomonadati</taxon>
        <taxon>Bacteroidota</taxon>
        <taxon>Cytophagia</taxon>
        <taxon>Cytophagales</taxon>
        <taxon>Persicobacteraceae</taxon>
        <taxon>Fulvitalea</taxon>
    </lineage>
</organism>
<evidence type="ECO:0000256" key="1">
    <source>
        <dbReference type="SAM" id="SignalP"/>
    </source>
</evidence>
<dbReference type="RefSeq" id="WP_338391137.1">
    <property type="nucleotide sequence ID" value="NZ_AP025314.1"/>
</dbReference>
<dbReference type="PROSITE" id="PS51257">
    <property type="entry name" value="PROKAR_LIPOPROTEIN"/>
    <property type="match status" value="1"/>
</dbReference>
<gene>
    <name evidence="3" type="ORF">FUAX_19720</name>
</gene>
<reference evidence="3 4" key="1">
    <citation type="submission" date="2021-12" db="EMBL/GenBank/DDBJ databases">
        <title>Genome sequencing of bacteria with rrn-lacking chromosome and rrn-plasmid.</title>
        <authorList>
            <person name="Anda M."/>
            <person name="Iwasaki W."/>
        </authorList>
    </citation>
    <scope>NUCLEOTIDE SEQUENCE [LARGE SCALE GENOMIC DNA]</scope>
    <source>
        <strain evidence="3 4">DSM 100852</strain>
    </source>
</reference>